<reference evidence="13" key="1">
    <citation type="submission" date="2020-10" db="EMBL/GenBank/DDBJ databases">
        <title>Sequencing the genomes of 1000 actinobacteria strains.</title>
        <authorList>
            <person name="Klenk H.-P."/>
        </authorList>
    </citation>
    <scope>NUCLEOTIDE SEQUENCE</scope>
    <source>
        <strain evidence="13">DSM 45354</strain>
    </source>
</reference>
<name>A0A927N5W1_9ACTN</name>
<evidence type="ECO:0000256" key="3">
    <source>
        <dbReference type="ARBA" id="ARBA00022448"/>
    </source>
</evidence>
<dbReference type="GO" id="GO:0015293">
    <property type="term" value="F:symporter activity"/>
    <property type="evidence" value="ECO:0007669"/>
    <property type="project" value="UniProtKB-KW"/>
</dbReference>
<feature type="transmembrane region" description="Helical" evidence="11">
    <location>
        <begin position="193"/>
        <end position="210"/>
    </location>
</feature>
<evidence type="ECO:0000313" key="13">
    <source>
        <dbReference type="EMBL" id="MBE1612247.1"/>
    </source>
</evidence>
<feature type="transmembrane region" description="Helical" evidence="11">
    <location>
        <begin position="334"/>
        <end position="352"/>
    </location>
</feature>
<keyword evidence="6" id="KW-0769">Symport</keyword>
<comment type="caution">
    <text evidence="13">The sequence shown here is derived from an EMBL/GenBank/DDBJ whole genome shotgun (WGS) entry which is preliminary data.</text>
</comment>
<keyword evidence="14" id="KW-1185">Reference proteome</keyword>
<comment type="subcellular location">
    <subcellularLocation>
        <location evidence="1">Cell membrane</location>
        <topology evidence="1">Multi-pass membrane protein</topology>
    </subcellularLocation>
</comment>
<feature type="transmembrane region" description="Helical" evidence="11">
    <location>
        <begin position="116"/>
        <end position="137"/>
    </location>
</feature>
<dbReference type="SUPFAM" id="SSF103473">
    <property type="entry name" value="MFS general substrate transporter"/>
    <property type="match status" value="1"/>
</dbReference>
<dbReference type="GO" id="GO:0005886">
    <property type="term" value="C:plasma membrane"/>
    <property type="evidence" value="ECO:0007669"/>
    <property type="project" value="UniProtKB-SubCell"/>
</dbReference>
<accession>A0A927N5W1</accession>
<evidence type="ECO:0000256" key="6">
    <source>
        <dbReference type="ARBA" id="ARBA00022847"/>
    </source>
</evidence>
<dbReference type="InterPro" id="IPR051084">
    <property type="entry name" value="H+-coupled_symporters"/>
</dbReference>
<evidence type="ECO:0000256" key="10">
    <source>
        <dbReference type="ARBA" id="ARBA00039918"/>
    </source>
</evidence>
<evidence type="ECO:0000256" key="7">
    <source>
        <dbReference type="ARBA" id="ARBA00022989"/>
    </source>
</evidence>
<evidence type="ECO:0000259" key="12">
    <source>
        <dbReference type="PROSITE" id="PS50850"/>
    </source>
</evidence>
<dbReference type="PROSITE" id="PS00217">
    <property type="entry name" value="SUGAR_TRANSPORT_2"/>
    <property type="match status" value="1"/>
</dbReference>
<dbReference type="InterPro" id="IPR020846">
    <property type="entry name" value="MFS_dom"/>
</dbReference>
<dbReference type="InterPro" id="IPR005828">
    <property type="entry name" value="MFS_sugar_transport-like"/>
</dbReference>
<dbReference type="AlphaFoldDB" id="A0A927N5W1"/>
<sequence length="442" mass="47445">MASNRKPETEPATLRRAIGASAIGNLMEWYDYGVYGYAAAIIGEVFFPSQSTTAALLSSFGVLAVSFVIRPFGGLFFGPLGDRIGRQRVLATTIILMACSTFAIGVLPSYDQVGVWAPILLVLARLVQGFSTGGEYGGAATFMAEYAPDRRRGFLSSFLEFGTLSGYILGAGFLTALTFALPHADMQSWGWRIPFLVALPLGLVGLYLRLKLEDTPVFRELQETGNVSRAPLRESISRNWRPILSLIGVVILLNVADYTLLTYMPSYLSDVLDISSSVALLILVGVMLVMLAVIPFVGALSDRVGRKPVLLASAICFVAFSYPAFWLISRGNLAYTVPGMLMLGLFLVLYLGTEPSTLPAILPTQHRYGGFAIGYNLSTSLFGGTAPFLNTYLISATGNEFVPAFYLMLAAVVSIGPILSIPETARASIHGTTRPGTTPVAG</sequence>
<dbReference type="CDD" id="cd17366">
    <property type="entry name" value="MFS_ProP"/>
    <property type="match status" value="1"/>
</dbReference>
<feature type="transmembrane region" description="Helical" evidence="11">
    <location>
        <begin position="401"/>
        <end position="421"/>
    </location>
</feature>
<dbReference type="PROSITE" id="PS50850">
    <property type="entry name" value="MFS"/>
    <property type="match status" value="1"/>
</dbReference>
<feature type="transmembrane region" description="Helical" evidence="11">
    <location>
        <begin position="54"/>
        <end position="77"/>
    </location>
</feature>
<organism evidence="13 14">
    <name type="scientific">Actinopolymorpha pittospori</name>
    <dbReference type="NCBI Taxonomy" id="648752"/>
    <lineage>
        <taxon>Bacteria</taxon>
        <taxon>Bacillati</taxon>
        <taxon>Actinomycetota</taxon>
        <taxon>Actinomycetes</taxon>
        <taxon>Propionibacteriales</taxon>
        <taxon>Actinopolymorphaceae</taxon>
        <taxon>Actinopolymorpha</taxon>
    </lineage>
</organism>
<feature type="transmembrane region" description="Helical" evidence="11">
    <location>
        <begin position="158"/>
        <end position="181"/>
    </location>
</feature>
<evidence type="ECO:0000256" key="2">
    <source>
        <dbReference type="ARBA" id="ARBA00008240"/>
    </source>
</evidence>
<proteinExistence type="inferred from homology"/>
<comment type="function">
    <text evidence="9">May be a proton symporter involved in the uptake of osmolytes such as proline and glycine betaine.</text>
</comment>
<dbReference type="InterPro" id="IPR036259">
    <property type="entry name" value="MFS_trans_sf"/>
</dbReference>
<keyword evidence="4" id="KW-1003">Cell membrane</keyword>
<dbReference type="EMBL" id="JADBEM010000001">
    <property type="protein sequence ID" value="MBE1612247.1"/>
    <property type="molecule type" value="Genomic_DNA"/>
</dbReference>
<protein>
    <recommendedName>
        <fullName evidence="10">Putative proline/betaine transporter</fullName>
    </recommendedName>
</protein>
<keyword evidence="5 11" id="KW-0812">Transmembrane</keyword>
<keyword evidence="3" id="KW-0813">Transport</keyword>
<dbReference type="Proteomes" id="UP000638648">
    <property type="component" value="Unassembled WGS sequence"/>
</dbReference>
<dbReference type="Pfam" id="PF00083">
    <property type="entry name" value="Sugar_tr"/>
    <property type="match status" value="2"/>
</dbReference>
<evidence type="ECO:0000256" key="8">
    <source>
        <dbReference type="ARBA" id="ARBA00023136"/>
    </source>
</evidence>
<dbReference type="FunFam" id="1.20.1250.20:FF:000001">
    <property type="entry name" value="Dicarboxylate MFS transporter"/>
    <property type="match status" value="1"/>
</dbReference>
<feature type="transmembrane region" description="Helical" evidence="11">
    <location>
        <begin position="243"/>
        <end position="264"/>
    </location>
</feature>
<comment type="similarity">
    <text evidence="2">Belongs to the major facilitator superfamily. Metabolite:H+ Symporter (MHS) family (TC 2.A.1.6) family.</text>
</comment>
<dbReference type="RefSeq" id="WP_192755331.1">
    <property type="nucleotide sequence ID" value="NZ_BAABJL010000005.1"/>
</dbReference>
<feature type="transmembrane region" description="Helical" evidence="11">
    <location>
        <begin position="276"/>
        <end position="297"/>
    </location>
</feature>
<dbReference type="PANTHER" id="PTHR43528">
    <property type="entry name" value="ALPHA-KETOGLUTARATE PERMEASE"/>
    <property type="match status" value="1"/>
</dbReference>
<evidence type="ECO:0000256" key="9">
    <source>
        <dbReference type="ARBA" id="ARBA00037295"/>
    </source>
</evidence>
<evidence type="ECO:0000256" key="5">
    <source>
        <dbReference type="ARBA" id="ARBA00022692"/>
    </source>
</evidence>
<dbReference type="PROSITE" id="PS00216">
    <property type="entry name" value="SUGAR_TRANSPORT_1"/>
    <property type="match status" value="1"/>
</dbReference>
<feature type="domain" description="Major facilitator superfamily (MFS) profile" evidence="12">
    <location>
        <begin position="17"/>
        <end position="428"/>
    </location>
</feature>
<evidence type="ECO:0000313" key="14">
    <source>
        <dbReference type="Proteomes" id="UP000638648"/>
    </source>
</evidence>
<evidence type="ECO:0000256" key="4">
    <source>
        <dbReference type="ARBA" id="ARBA00022475"/>
    </source>
</evidence>
<evidence type="ECO:0000256" key="1">
    <source>
        <dbReference type="ARBA" id="ARBA00004651"/>
    </source>
</evidence>
<dbReference type="InterPro" id="IPR005829">
    <property type="entry name" value="Sugar_transporter_CS"/>
</dbReference>
<feature type="transmembrane region" description="Helical" evidence="11">
    <location>
        <begin position="373"/>
        <end position="395"/>
    </location>
</feature>
<evidence type="ECO:0000256" key="11">
    <source>
        <dbReference type="SAM" id="Phobius"/>
    </source>
</evidence>
<feature type="transmembrane region" description="Helical" evidence="11">
    <location>
        <begin position="89"/>
        <end position="110"/>
    </location>
</feature>
<feature type="transmembrane region" description="Helical" evidence="11">
    <location>
        <begin position="309"/>
        <end position="328"/>
    </location>
</feature>
<dbReference type="Gene3D" id="1.20.1250.20">
    <property type="entry name" value="MFS general substrate transporter like domains"/>
    <property type="match status" value="2"/>
</dbReference>
<keyword evidence="7 11" id="KW-1133">Transmembrane helix</keyword>
<dbReference type="PANTHER" id="PTHR43528:SF1">
    <property type="entry name" value="ALPHA-KETOGLUTARATE PERMEASE"/>
    <property type="match status" value="1"/>
</dbReference>
<keyword evidence="8 11" id="KW-0472">Membrane</keyword>
<gene>
    <name evidence="13" type="ORF">HEB94_009095</name>
</gene>